<keyword evidence="2" id="KW-1185">Reference proteome</keyword>
<organism evidence="1 2">
    <name type="scientific">Naganishia cerealis</name>
    <dbReference type="NCBI Taxonomy" id="610337"/>
    <lineage>
        <taxon>Eukaryota</taxon>
        <taxon>Fungi</taxon>
        <taxon>Dikarya</taxon>
        <taxon>Basidiomycota</taxon>
        <taxon>Agaricomycotina</taxon>
        <taxon>Tremellomycetes</taxon>
        <taxon>Filobasidiales</taxon>
        <taxon>Filobasidiaceae</taxon>
        <taxon>Naganishia</taxon>
    </lineage>
</organism>
<comment type="caution">
    <text evidence="1">The sequence shown here is derived from an EMBL/GenBank/DDBJ whole genome shotgun (WGS) entry which is preliminary data.</text>
</comment>
<protein>
    <submittedName>
        <fullName evidence="1">Uncharacterized protein</fullName>
    </submittedName>
</protein>
<proteinExistence type="predicted"/>
<evidence type="ECO:0000313" key="1">
    <source>
        <dbReference type="EMBL" id="KAJ9108087.1"/>
    </source>
</evidence>
<sequence length="121" mass="12846">MAEYQEFLDFAIDLGRKAGEMIKDGQAKRFAQDSSLDTKANAIDFSARIGGGAYLNETTPLPLTGRPQPLETLQECVVSFEFSRLAADAAMNGAMVHGIRSTGASTAALVSVAAGGIDIYW</sequence>
<name>A0ACC2WAJ2_9TREE</name>
<gene>
    <name evidence="1" type="ORF">QFC19_002552</name>
</gene>
<reference evidence="1" key="1">
    <citation type="submission" date="2023-04" db="EMBL/GenBank/DDBJ databases">
        <title>Draft Genome sequencing of Naganishia species isolated from polar environments using Oxford Nanopore Technology.</title>
        <authorList>
            <person name="Leo P."/>
            <person name="Venkateswaran K."/>
        </authorList>
    </citation>
    <scope>NUCLEOTIDE SEQUENCE</scope>
    <source>
        <strain evidence="1">MNA-CCFEE 5261</strain>
    </source>
</reference>
<accession>A0ACC2WAJ2</accession>
<dbReference type="EMBL" id="JASBWR010000022">
    <property type="protein sequence ID" value="KAJ9108087.1"/>
    <property type="molecule type" value="Genomic_DNA"/>
</dbReference>
<dbReference type="Proteomes" id="UP001241377">
    <property type="component" value="Unassembled WGS sequence"/>
</dbReference>
<evidence type="ECO:0000313" key="2">
    <source>
        <dbReference type="Proteomes" id="UP001241377"/>
    </source>
</evidence>